<keyword evidence="1" id="KW-1133">Transmembrane helix</keyword>
<evidence type="ECO:0000256" key="1">
    <source>
        <dbReference type="SAM" id="Phobius"/>
    </source>
</evidence>
<dbReference type="PANTHER" id="PTHR40089">
    <property type="entry name" value="ETHANOLAMINE UTILIZATION PROTEIN EUTH"/>
    <property type="match status" value="1"/>
</dbReference>
<feature type="transmembrane region" description="Helical" evidence="1">
    <location>
        <begin position="40"/>
        <end position="61"/>
    </location>
</feature>
<feature type="transmembrane region" description="Helical" evidence="1">
    <location>
        <begin position="67"/>
        <end position="89"/>
    </location>
</feature>
<dbReference type="EMBL" id="VSSQ01093780">
    <property type="protein sequence ID" value="MPN38507.1"/>
    <property type="molecule type" value="Genomic_DNA"/>
</dbReference>
<keyword evidence="1" id="KW-0812">Transmembrane</keyword>
<accession>A0A645HHS0</accession>
<comment type="caution">
    <text evidence="2">The sequence shown here is derived from an EMBL/GenBank/DDBJ whole genome shotgun (WGS) entry which is preliminary data.</text>
</comment>
<dbReference type="InterPro" id="IPR007441">
    <property type="entry name" value="EutH"/>
</dbReference>
<organism evidence="2">
    <name type="scientific">bioreactor metagenome</name>
    <dbReference type="NCBI Taxonomy" id="1076179"/>
    <lineage>
        <taxon>unclassified sequences</taxon>
        <taxon>metagenomes</taxon>
        <taxon>ecological metagenomes</taxon>
    </lineage>
</organism>
<proteinExistence type="predicted"/>
<keyword evidence="1" id="KW-0472">Membrane</keyword>
<protein>
    <recommendedName>
        <fullName evidence="3">Ethanolamine utilization protein EutH</fullName>
    </recommendedName>
</protein>
<dbReference type="GO" id="GO:0005886">
    <property type="term" value="C:plasma membrane"/>
    <property type="evidence" value="ECO:0007669"/>
    <property type="project" value="TreeGrafter"/>
</dbReference>
<sequence>MQVGKLLGMGDVAAAGMVATLANNIPMFGLMKDMDERGKVLNVAFAVSAAFVFGDHLGFTAGVNKDMIFPMVAGKLVAGITAVILASFITPKNKIEEPAIEQPNVISE</sequence>
<evidence type="ECO:0000313" key="2">
    <source>
        <dbReference type="EMBL" id="MPN38507.1"/>
    </source>
</evidence>
<dbReference type="AlphaFoldDB" id="A0A645HHS0"/>
<reference evidence="2" key="1">
    <citation type="submission" date="2019-08" db="EMBL/GenBank/DDBJ databases">
        <authorList>
            <person name="Kucharzyk K."/>
            <person name="Murdoch R.W."/>
            <person name="Higgins S."/>
            <person name="Loffler F."/>
        </authorList>
    </citation>
    <scope>NUCLEOTIDE SEQUENCE</scope>
</reference>
<dbReference type="Pfam" id="PF04346">
    <property type="entry name" value="EutH"/>
    <property type="match status" value="1"/>
</dbReference>
<name>A0A645HHS0_9ZZZZ</name>
<dbReference type="PANTHER" id="PTHR40089:SF1">
    <property type="entry name" value="ETHANOLAMINE PERMEASE EUTH-RELATED"/>
    <property type="match status" value="1"/>
</dbReference>
<evidence type="ECO:0008006" key="3">
    <source>
        <dbReference type="Google" id="ProtNLM"/>
    </source>
</evidence>
<dbReference type="GO" id="GO:0034228">
    <property type="term" value="F:ethanolamine transmembrane transporter activity"/>
    <property type="evidence" value="ECO:0007669"/>
    <property type="project" value="InterPro"/>
</dbReference>
<gene>
    <name evidence="2" type="ORF">SDC9_186031</name>
</gene>